<dbReference type="InterPro" id="IPR023459">
    <property type="entry name" value="Tscrpt_elong_fac_GreA/B_fam"/>
</dbReference>
<dbReference type="GO" id="GO:0003677">
    <property type="term" value="F:DNA binding"/>
    <property type="evidence" value="ECO:0007669"/>
    <property type="project" value="InterPro"/>
</dbReference>
<dbReference type="HOGENOM" id="CLU_120358_0_1_5"/>
<dbReference type="NCBIfam" id="NF004396">
    <property type="entry name" value="PRK05753.1"/>
    <property type="match status" value="1"/>
</dbReference>
<dbReference type="Gene3D" id="3.10.50.30">
    <property type="entry name" value="Transcription elongation factor, GreA/GreB, C-terminal domain"/>
    <property type="match status" value="1"/>
</dbReference>
<gene>
    <name evidence="3" type="ordered locus">Rru_A0942</name>
</gene>
<feature type="domain" description="Regulator of nucleoside diphosphate kinase N-terminal" evidence="2">
    <location>
        <begin position="12"/>
        <end position="51"/>
    </location>
</feature>
<dbReference type="Pfam" id="PF01272">
    <property type="entry name" value="GreA_GreB"/>
    <property type="match status" value="1"/>
</dbReference>
<organism evidence="3 4">
    <name type="scientific">Rhodospirillum rubrum (strain ATCC 11170 / ATH 1.1.1 / DSM 467 / LMG 4362 / NCIMB 8255 / S1)</name>
    <dbReference type="NCBI Taxonomy" id="269796"/>
    <lineage>
        <taxon>Bacteria</taxon>
        <taxon>Pseudomonadati</taxon>
        <taxon>Pseudomonadota</taxon>
        <taxon>Alphaproteobacteria</taxon>
        <taxon>Rhodospirillales</taxon>
        <taxon>Rhodospirillaceae</taxon>
        <taxon>Rhodospirillum</taxon>
    </lineage>
</organism>
<dbReference type="GO" id="GO:0006354">
    <property type="term" value="P:DNA-templated transcription elongation"/>
    <property type="evidence" value="ECO:0007669"/>
    <property type="project" value="TreeGrafter"/>
</dbReference>
<dbReference type="PANTHER" id="PTHR30437">
    <property type="entry name" value="TRANSCRIPTION ELONGATION FACTOR GREA"/>
    <property type="match status" value="1"/>
</dbReference>
<dbReference type="EnsemblBacteria" id="ABC21743">
    <property type="protein sequence ID" value="ABC21743"/>
    <property type="gene ID" value="Rru_A0942"/>
</dbReference>
<dbReference type="STRING" id="269796.Rru_A0942"/>
<dbReference type="GO" id="GO:0032784">
    <property type="term" value="P:regulation of DNA-templated transcription elongation"/>
    <property type="evidence" value="ECO:0007669"/>
    <property type="project" value="InterPro"/>
</dbReference>
<dbReference type="EMBL" id="CP000230">
    <property type="protein sequence ID" value="ABC21743.1"/>
    <property type="molecule type" value="Genomic_DNA"/>
</dbReference>
<dbReference type="GO" id="GO:0003746">
    <property type="term" value="F:translation elongation factor activity"/>
    <property type="evidence" value="ECO:0007669"/>
    <property type="project" value="UniProtKB-KW"/>
</dbReference>
<keyword evidence="3" id="KW-0648">Protein biosynthesis</keyword>
<dbReference type="InterPro" id="IPR001437">
    <property type="entry name" value="Tscrpt_elong_fac_GreA/B_C"/>
</dbReference>
<evidence type="ECO:0000313" key="3">
    <source>
        <dbReference type="EMBL" id="ABC21743.1"/>
    </source>
</evidence>
<feature type="domain" description="Transcription elongation factor GreA/GreB C-terminal" evidence="1">
    <location>
        <begin position="58"/>
        <end position="133"/>
    </location>
</feature>
<dbReference type="InterPro" id="IPR029462">
    <property type="entry name" value="Rnk_N"/>
</dbReference>
<keyword evidence="4" id="KW-1185">Reference proteome</keyword>
<accession>Q2RVV2</accession>
<dbReference type="InterPro" id="IPR036953">
    <property type="entry name" value="GreA/GreB_C_sf"/>
</dbReference>
<evidence type="ECO:0000313" key="4">
    <source>
        <dbReference type="Proteomes" id="UP000001929"/>
    </source>
</evidence>
<protein>
    <submittedName>
        <fullName evidence="3">GreA/GreB family elongation factor</fullName>
    </submittedName>
</protein>
<evidence type="ECO:0000259" key="2">
    <source>
        <dbReference type="Pfam" id="PF14760"/>
    </source>
</evidence>
<dbReference type="AlphaFoldDB" id="Q2RVV2"/>
<dbReference type="Pfam" id="PF14760">
    <property type="entry name" value="Rnk_N"/>
    <property type="match status" value="1"/>
</dbReference>
<dbReference type="RefSeq" id="WP_011388697.1">
    <property type="nucleotide sequence ID" value="NC_007643.1"/>
</dbReference>
<keyword evidence="3" id="KW-0251">Elongation factor</keyword>
<proteinExistence type="predicted"/>
<dbReference type="KEGG" id="rru:Rru_A0942"/>
<dbReference type="Proteomes" id="UP000001929">
    <property type="component" value="Chromosome"/>
</dbReference>
<reference evidence="3 4" key="1">
    <citation type="journal article" date="2011" name="Stand. Genomic Sci.">
        <title>Complete genome sequence of Rhodospirillum rubrum type strain (S1).</title>
        <authorList>
            <person name="Munk A.C."/>
            <person name="Copeland A."/>
            <person name="Lucas S."/>
            <person name="Lapidus A."/>
            <person name="Del Rio T.G."/>
            <person name="Barry K."/>
            <person name="Detter J.C."/>
            <person name="Hammon N."/>
            <person name="Israni S."/>
            <person name="Pitluck S."/>
            <person name="Brettin T."/>
            <person name="Bruce D."/>
            <person name="Han C."/>
            <person name="Tapia R."/>
            <person name="Gilna P."/>
            <person name="Schmutz J."/>
            <person name="Larimer F."/>
            <person name="Land M."/>
            <person name="Kyrpides N.C."/>
            <person name="Mavromatis K."/>
            <person name="Richardson P."/>
            <person name="Rohde M."/>
            <person name="Goker M."/>
            <person name="Klenk H.P."/>
            <person name="Zhang Y."/>
            <person name="Roberts G.P."/>
            <person name="Reslewic S."/>
            <person name="Schwartz D.C."/>
        </authorList>
    </citation>
    <scope>NUCLEOTIDE SEQUENCE [LARGE SCALE GENOMIC DNA]</scope>
    <source>
        <strain evidence="4">ATCC 11170 / ATH 1.1.1 / DSM 467 / LMG 4362 / NCIMB 8255 / S1</strain>
    </source>
</reference>
<evidence type="ECO:0000259" key="1">
    <source>
        <dbReference type="Pfam" id="PF01272"/>
    </source>
</evidence>
<dbReference type="PATRIC" id="fig|269796.9.peg.998"/>
<dbReference type="GO" id="GO:0070063">
    <property type="term" value="F:RNA polymerase binding"/>
    <property type="evidence" value="ECO:0007669"/>
    <property type="project" value="InterPro"/>
</dbReference>
<sequence>MSTSSSQSVVPPPVVIDHADHERLQGLALRALAGAPDLAGRLLAEIDRARVLPSESVPADVVTLGAEVTFRDESTGRVRKVTLVYPGEADIDQGKISIMTPIGVALIGLAVGASIDWLTRDGDERHLSVLAVRKPE</sequence>
<dbReference type="SUPFAM" id="SSF54534">
    <property type="entry name" value="FKBP-like"/>
    <property type="match status" value="1"/>
</dbReference>
<dbReference type="PANTHER" id="PTHR30437:SF5">
    <property type="entry name" value="REGULATOR OF NUCLEOSIDE DIPHOSPHATE KINASE"/>
    <property type="match status" value="1"/>
</dbReference>
<dbReference type="PhylomeDB" id="Q2RVV2"/>
<name>Q2RVV2_RHORT</name>
<dbReference type="eggNOG" id="COG0782">
    <property type="taxonomic scope" value="Bacteria"/>
</dbReference>